<accession>E1YEJ8</accession>
<reference evidence="2" key="1">
    <citation type="journal article" date="2011" name="Environ. Microbiol.">
        <title>Genomic insights into the metabolic potential of the polycyclic aromatic hydrocarbon degrading sulfate-reducing Deltaproteobacterium N47.</title>
        <authorList>
            <person name="Bergmann F."/>
            <person name="Selesi D."/>
            <person name="Weinmaier T."/>
            <person name="Tischler P."/>
            <person name="Rattei T."/>
            <person name="Meckenstock R.U."/>
        </authorList>
    </citation>
    <scope>NUCLEOTIDE SEQUENCE</scope>
</reference>
<evidence type="ECO:0000256" key="1">
    <source>
        <dbReference type="SAM" id="Phobius"/>
    </source>
</evidence>
<evidence type="ECO:0000313" key="2">
    <source>
        <dbReference type="EMBL" id="CBX28992.1"/>
    </source>
</evidence>
<dbReference type="PANTHER" id="PTHR31303:SF1">
    <property type="entry name" value="CTP-DEPENDENT DIACYLGLYCEROL KINASE 1"/>
    <property type="match status" value="1"/>
</dbReference>
<gene>
    <name evidence="2" type="ORF">N47_P16970</name>
</gene>
<organism evidence="2">
    <name type="scientific">uncultured Desulfobacterium sp</name>
    <dbReference type="NCBI Taxonomy" id="201089"/>
    <lineage>
        <taxon>Bacteria</taxon>
        <taxon>Pseudomonadati</taxon>
        <taxon>Thermodesulfobacteriota</taxon>
        <taxon>Desulfobacteria</taxon>
        <taxon>Desulfobacterales</taxon>
        <taxon>Desulfobacteriaceae</taxon>
        <taxon>Desulfobacterium</taxon>
        <taxon>environmental samples</taxon>
    </lineage>
</organism>
<dbReference type="PANTHER" id="PTHR31303">
    <property type="entry name" value="CTP-DEPENDENT DIACYLGLYCEROL KINASE 1"/>
    <property type="match status" value="1"/>
</dbReference>
<feature type="transmembrane region" description="Helical" evidence="1">
    <location>
        <begin position="7"/>
        <end position="24"/>
    </location>
</feature>
<keyword evidence="1" id="KW-0812">Transmembrane</keyword>
<keyword evidence="1" id="KW-0472">Membrane</keyword>
<sequence>MKHIGRKLFHLFGGLGLLSLYYLVGRRDALICYGLIAMAVFVFEITRLRVVGFNQFIQKRFGGFIRTNEGNKLTGVLPYVLGVGLTFLFYRTDIATAAILFLACGDVTATMIGEQLGRTKIVGEKSLEGTLAFVAAAVVAGVLLNLTALQLPFGLLCAGAIVAAGVELLPLFLNDNVVIPVVSGGVMEILVRMTG</sequence>
<feature type="transmembrane region" description="Helical" evidence="1">
    <location>
        <begin position="73"/>
        <end position="90"/>
    </location>
</feature>
<feature type="transmembrane region" description="Helical" evidence="1">
    <location>
        <begin position="153"/>
        <end position="173"/>
    </location>
</feature>
<proteinExistence type="predicted"/>
<dbReference type="GO" id="GO:0004143">
    <property type="term" value="F:ATP-dependent diacylglycerol kinase activity"/>
    <property type="evidence" value="ECO:0007669"/>
    <property type="project" value="InterPro"/>
</dbReference>
<feature type="transmembrane region" description="Helical" evidence="1">
    <location>
        <begin position="129"/>
        <end position="147"/>
    </location>
</feature>
<keyword evidence="1" id="KW-1133">Transmembrane helix</keyword>
<dbReference type="EMBL" id="FR695871">
    <property type="protein sequence ID" value="CBX28992.1"/>
    <property type="molecule type" value="Genomic_DNA"/>
</dbReference>
<dbReference type="InterPro" id="IPR037997">
    <property type="entry name" value="Dgk1-like"/>
</dbReference>
<name>E1YEJ8_9BACT</name>
<evidence type="ECO:0008006" key="3">
    <source>
        <dbReference type="Google" id="ProtNLM"/>
    </source>
</evidence>
<feature type="transmembrane region" description="Helical" evidence="1">
    <location>
        <begin position="30"/>
        <end position="52"/>
    </location>
</feature>
<protein>
    <recommendedName>
        <fullName evidence="3">Phosphatidate cytidylyltransferase</fullName>
    </recommendedName>
</protein>
<dbReference type="AlphaFoldDB" id="E1YEJ8"/>
<feature type="transmembrane region" description="Helical" evidence="1">
    <location>
        <begin position="96"/>
        <end position="117"/>
    </location>
</feature>